<name>A6G2G4_9BACT</name>
<comment type="caution">
    <text evidence="2">The sequence shown here is derived from an EMBL/GenBank/DDBJ whole genome shotgun (WGS) entry which is preliminary data.</text>
</comment>
<dbReference type="AlphaFoldDB" id="A6G2G4"/>
<feature type="compositionally biased region" description="Acidic residues" evidence="1">
    <location>
        <begin position="92"/>
        <end position="108"/>
    </location>
</feature>
<reference evidence="2 3" key="1">
    <citation type="submission" date="2007-06" db="EMBL/GenBank/DDBJ databases">
        <authorList>
            <person name="Shimkets L."/>
            <person name="Ferriera S."/>
            <person name="Johnson J."/>
            <person name="Kravitz S."/>
            <person name="Beeson K."/>
            <person name="Sutton G."/>
            <person name="Rogers Y.-H."/>
            <person name="Friedman R."/>
            <person name="Frazier M."/>
            <person name="Venter J.C."/>
        </authorList>
    </citation>
    <scope>NUCLEOTIDE SEQUENCE [LARGE SCALE GENOMIC DNA]</scope>
    <source>
        <strain evidence="2 3">SIR-1</strain>
    </source>
</reference>
<feature type="region of interest" description="Disordered" evidence="1">
    <location>
        <begin position="87"/>
        <end position="108"/>
    </location>
</feature>
<dbReference type="EMBL" id="ABCS01000015">
    <property type="protein sequence ID" value="EDM79901.1"/>
    <property type="molecule type" value="Genomic_DNA"/>
</dbReference>
<organism evidence="2 3">
    <name type="scientific">Plesiocystis pacifica SIR-1</name>
    <dbReference type="NCBI Taxonomy" id="391625"/>
    <lineage>
        <taxon>Bacteria</taxon>
        <taxon>Pseudomonadati</taxon>
        <taxon>Myxococcota</taxon>
        <taxon>Polyangia</taxon>
        <taxon>Nannocystales</taxon>
        <taxon>Nannocystaceae</taxon>
        <taxon>Plesiocystis</taxon>
    </lineage>
</organism>
<gene>
    <name evidence="2" type="ORF">PPSIR1_22706</name>
</gene>
<evidence type="ECO:0000256" key="1">
    <source>
        <dbReference type="SAM" id="MobiDB-lite"/>
    </source>
</evidence>
<evidence type="ECO:0000313" key="3">
    <source>
        <dbReference type="Proteomes" id="UP000005801"/>
    </source>
</evidence>
<dbReference type="Proteomes" id="UP000005801">
    <property type="component" value="Unassembled WGS sequence"/>
</dbReference>
<proteinExistence type="predicted"/>
<evidence type="ECO:0000313" key="2">
    <source>
        <dbReference type="EMBL" id="EDM79901.1"/>
    </source>
</evidence>
<keyword evidence="3" id="KW-1185">Reference proteome</keyword>
<dbReference type="STRING" id="391625.PPSIR1_22706"/>
<sequence length="108" mass="11819">MSVMERGRGHADAGGRAQADLDGWAALWLGLHRRLTRHRELVEALAREGAVESEDPRPPSADQRRVAEALLGLVSLSRTVAAQIERSRVDAAEPEASEDEALEELSLR</sequence>
<accession>A6G2G4</accession>
<protein>
    <submittedName>
        <fullName evidence="2">Uncharacterized protein</fullName>
    </submittedName>
</protein>